<dbReference type="Proteomes" id="UP000593574">
    <property type="component" value="Unassembled WGS sequence"/>
</dbReference>
<dbReference type="CDD" id="cd20543">
    <property type="entry name" value="CYCLIN_AtCycD-like_rpt1"/>
    <property type="match status" value="1"/>
</dbReference>
<dbReference type="GO" id="GO:0051301">
    <property type="term" value="P:cell division"/>
    <property type="evidence" value="ECO:0007669"/>
    <property type="project" value="UniProtKB-KW"/>
</dbReference>
<evidence type="ECO:0000259" key="8">
    <source>
        <dbReference type="SMART" id="SM01332"/>
    </source>
</evidence>
<dbReference type="AlphaFoldDB" id="A0A7J8ZGD9"/>
<comment type="similarity">
    <text evidence="1">Belongs to the cyclin family. Cyclin D subfamily.</text>
</comment>
<keyword evidence="3 5" id="KW-0195">Cyclin</keyword>
<evidence type="ECO:0000256" key="3">
    <source>
        <dbReference type="ARBA" id="ARBA00023127"/>
    </source>
</evidence>
<dbReference type="InterPro" id="IPR048258">
    <property type="entry name" value="Cyclins_cyclin-box"/>
</dbReference>
<feature type="region of interest" description="Disordered" evidence="6">
    <location>
        <begin position="380"/>
        <end position="427"/>
    </location>
</feature>
<dbReference type="GO" id="GO:0048316">
    <property type="term" value="P:seed development"/>
    <property type="evidence" value="ECO:0007669"/>
    <property type="project" value="UniProtKB-ARBA"/>
</dbReference>
<gene>
    <name evidence="9" type="ORF">Golax_010166</name>
</gene>
<sequence>QTLEPTHPSKQILVLSLPLTPSERCLCLCLLASLSSSSSSSSSLFYNGSKDLNRSGGVFSFLVEQMAFNHQHSSFVLDALYCSEENWEEDQDERCFNNGTNDNDNQLNPFPILLEQDLFWEDDELSSLFTKEERNQLYDSLQTNGNLAGARREAVGWVLKVSAHYSFSALTALLAVNYLDRFLFSFRFQSEKPWMTQLAAVACLSLAAKVEETQVPLLLDLQVEETRYVFEAKTIQRMEILVLSSLQWKMNPVTPFSFLDYITRRLGLKDHLCWEFLRRCHRILLSLISDSRFMCYLPSVMATATMLHVVDSVEPNLRVEYHNQLLGILGIDKEKVNECCELIMEWATRVEGNQSNKRRFSSIPGSPNGVMDVSFSSDSSNDSWAVASSASVSSSPEPMSKKTRTQQDQLLERLSHPAPSDFLTIPH</sequence>
<feature type="non-terminal residue" evidence="9">
    <location>
        <position position="427"/>
    </location>
</feature>
<evidence type="ECO:0000313" key="10">
    <source>
        <dbReference type="Proteomes" id="UP000593574"/>
    </source>
</evidence>
<feature type="domain" description="Cyclin-like" evidence="7">
    <location>
        <begin position="156"/>
        <end position="244"/>
    </location>
</feature>
<evidence type="ECO:0000256" key="2">
    <source>
        <dbReference type="ARBA" id="ARBA00022618"/>
    </source>
</evidence>
<proteinExistence type="inferred from homology"/>
<evidence type="ECO:0000313" key="9">
    <source>
        <dbReference type="EMBL" id="MBA0710913.1"/>
    </source>
</evidence>
<evidence type="ECO:0000259" key="7">
    <source>
        <dbReference type="SMART" id="SM00385"/>
    </source>
</evidence>
<dbReference type="Pfam" id="PF00134">
    <property type="entry name" value="Cyclin_N"/>
    <property type="match status" value="1"/>
</dbReference>
<dbReference type="InterPro" id="IPR004367">
    <property type="entry name" value="Cyclin_C-dom"/>
</dbReference>
<evidence type="ECO:0008006" key="11">
    <source>
        <dbReference type="Google" id="ProtNLM"/>
    </source>
</evidence>
<dbReference type="CDD" id="cd20544">
    <property type="entry name" value="CYCLIN_AtCycD-like_rpt2"/>
    <property type="match status" value="1"/>
</dbReference>
<accession>A0A7J8ZGD9</accession>
<organism evidence="9 10">
    <name type="scientific">Gossypium laxum</name>
    <dbReference type="NCBI Taxonomy" id="34288"/>
    <lineage>
        <taxon>Eukaryota</taxon>
        <taxon>Viridiplantae</taxon>
        <taxon>Streptophyta</taxon>
        <taxon>Embryophyta</taxon>
        <taxon>Tracheophyta</taxon>
        <taxon>Spermatophyta</taxon>
        <taxon>Magnoliopsida</taxon>
        <taxon>eudicotyledons</taxon>
        <taxon>Gunneridae</taxon>
        <taxon>Pentapetalae</taxon>
        <taxon>rosids</taxon>
        <taxon>malvids</taxon>
        <taxon>Malvales</taxon>
        <taxon>Malvaceae</taxon>
        <taxon>Malvoideae</taxon>
        <taxon>Gossypium</taxon>
    </lineage>
</organism>
<dbReference type="Gene3D" id="1.10.472.10">
    <property type="entry name" value="Cyclin-like"/>
    <property type="match status" value="2"/>
</dbReference>
<keyword evidence="2" id="KW-0132">Cell division</keyword>
<keyword evidence="10" id="KW-1185">Reference proteome</keyword>
<dbReference type="SMART" id="SM01332">
    <property type="entry name" value="Cyclin_C"/>
    <property type="match status" value="1"/>
</dbReference>
<dbReference type="PANTHER" id="PTHR10177">
    <property type="entry name" value="CYCLINS"/>
    <property type="match status" value="1"/>
</dbReference>
<dbReference type="PROSITE" id="PS00292">
    <property type="entry name" value="CYCLINS"/>
    <property type="match status" value="1"/>
</dbReference>
<comment type="caution">
    <text evidence="9">The sequence shown here is derived from an EMBL/GenBank/DDBJ whole genome shotgun (WGS) entry which is preliminary data.</text>
</comment>
<dbReference type="SMART" id="SM00385">
    <property type="entry name" value="CYCLIN"/>
    <property type="match status" value="1"/>
</dbReference>
<dbReference type="SUPFAM" id="SSF47954">
    <property type="entry name" value="Cyclin-like"/>
    <property type="match status" value="2"/>
</dbReference>
<feature type="domain" description="Cyclin C-terminal" evidence="8">
    <location>
        <begin position="253"/>
        <end position="379"/>
    </location>
</feature>
<feature type="compositionally biased region" description="Low complexity" evidence="6">
    <location>
        <begin position="380"/>
        <end position="395"/>
    </location>
</feature>
<dbReference type="Pfam" id="PF02984">
    <property type="entry name" value="Cyclin_C"/>
    <property type="match status" value="1"/>
</dbReference>
<dbReference type="InterPro" id="IPR039361">
    <property type="entry name" value="Cyclin"/>
</dbReference>
<reference evidence="9 10" key="1">
    <citation type="journal article" date="2019" name="Genome Biol. Evol.">
        <title>Insights into the evolution of the New World diploid cottons (Gossypium, subgenus Houzingenia) based on genome sequencing.</title>
        <authorList>
            <person name="Grover C.E."/>
            <person name="Arick M.A. 2nd"/>
            <person name="Thrash A."/>
            <person name="Conover J.L."/>
            <person name="Sanders W.S."/>
            <person name="Peterson D.G."/>
            <person name="Frelichowski J.E."/>
            <person name="Scheffler J.A."/>
            <person name="Scheffler B.E."/>
            <person name="Wendel J.F."/>
        </authorList>
    </citation>
    <scope>NUCLEOTIDE SEQUENCE [LARGE SCALE GENOMIC DNA]</scope>
    <source>
        <strain evidence="9">4</strain>
        <tissue evidence="9">Leaf</tissue>
    </source>
</reference>
<dbReference type="FunFam" id="1.10.472.10:FF:000070">
    <property type="entry name" value="CYCLIN D32"/>
    <property type="match status" value="1"/>
</dbReference>
<evidence type="ECO:0000256" key="6">
    <source>
        <dbReference type="SAM" id="MobiDB-lite"/>
    </source>
</evidence>
<protein>
    <recommendedName>
        <fullName evidence="11">Cyclin N-terminal domain-containing protein</fullName>
    </recommendedName>
</protein>
<name>A0A7J8ZGD9_9ROSI</name>
<keyword evidence="4" id="KW-0131">Cell cycle</keyword>
<dbReference type="GO" id="GO:0010444">
    <property type="term" value="P:guard mother cell differentiation"/>
    <property type="evidence" value="ECO:0007669"/>
    <property type="project" value="UniProtKB-ARBA"/>
</dbReference>
<dbReference type="InterPro" id="IPR006671">
    <property type="entry name" value="Cyclin_N"/>
</dbReference>
<dbReference type="FunFam" id="1.10.472.10:FF:000074">
    <property type="entry name" value="D3-type cyclin"/>
    <property type="match status" value="1"/>
</dbReference>
<evidence type="ECO:0000256" key="1">
    <source>
        <dbReference type="ARBA" id="ARBA00009065"/>
    </source>
</evidence>
<dbReference type="InterPro" id="IPR013763">
    <property type="entry name" value="Cyclin-like_dom"/>
</dbReference>
<dbReference type="InterPro" id="IPR036915">
    <property type="entry name" value="Cyclin-like_sf"/>
</dbReference>
<evidence type="ECO:0000256" key="5">
    <source>
        <dbReference type="RuleBase" id="RU000383"/>
    </source>
</evidence>
<evidence type="ECO:0000256" key="4">
    <source>
        <dbReference type="ARBA" id="ARBA00023306"/>
    </source>
</evidence>
<dbReference type="EMBL" id="JABEZV010000005">
    <property type="protein sequence ID" value="MBA0710913.1"/>
    <property type="molecule type" value="Genomic_DNA"/>
</dbReference>